<dbReference type="PANTHER" id="PTHR34688:SF2">
    <property type="entry name" value="CYTOCHROME C6, CHLOROPLASTIC"/>
    <property type="match status" value="1"/>
</dbReference>
<comment type="subcellular location">
    <subcellularLocation>
        <location evidence="2">Plastid</location>
        <location evidence="2">Chloroplast thylakoid lumen</location>
    </subcellularLocation>
</comment>
<evidence type="ECO:0000256" key="8">
    <source>
        <dbReference type="ARBA" id="ARBA00023004"/>
    </source>
</evidence>
<keyword evidence="17" id="KW-1185">Reference proteome</keyword>
<keyword evidence="5 13" id="KW-0349">Heme</keyword>
<dbReference type="Pfam" id="PF13442">
    <property type="entry name" value="Cytochrome_CBB3"/>
    <property type="match status" value="1"/>
</dbReference>
<gene>
    <name evidence="16" type="ORF">PCOR1329_LOCUS37262</name>
</gene>
<evidence type="ECO:0000256" key="14">
    <source>
        <dbReference type="SAM" id="MobiDB-lite"/>
    </source>
</evidence>
<dbReference type="PROSITE" id="PS51007">
    <property type="entry name" value="CYTC"/>
    <property type="match status" value="1"/>
</dbReference>
<evidence type="ECO:0000256" key="7">
    <source>
        <dbReference type="ARBA" id="ARBA00022982"/>
    </source>
</evidence>
<evidence type="ECO:0000256" key="1">
    <source>
        <dbReference type="ARBA" id="ARBA00002347"/>
    </source>
</evidence>
<keyword evidence="9" id="KW-0793">Thylakoid</keyword>
<feature type="domain" description="Cytochrome c" evidence="15">
    <location>
        <begin position="93"/>
        <end position="173"/>
    </location>
</feature>
<evidence type="ECO:0000256" key="12">
    <source>
        <dbReference type="ARBA" id="ARBA00033211"/>
    </source>
</evidence>
<evidence type="ECO:0000256" key="3">
    <source>
        <dbReference type="ARBA" id="ARBA00009650"/>
    </source>
</evidence>
<evidence type="ECO:0000313" key="17">
    <source>
        <dbReference type="Proteomes" id="UP001189429"/>
    </source>
</evidence>
<evidence type="ECO:0000256" key="4">
    <source>
        <dbReference type="ARBA" id="ARBA00022448"/>
    </source>
</evidence>
<sequence length="178" mass="17771">MPRTARARAGPLLAAAAAVWGGAAAFAAPRASGQLLRQPPAAAELPPSAGSTSPEAVESLRQTSPDATWFRSLVAGAALGLVAAAFVPAASAADLKNGEAVFNNICAACHVGGDNLVSSEKTLKADALAKNGRSELANIKAIVAGGNGAMPALGQILDATEIDDVANYVLGKSKTGWK</sequence>
<evidence type="ECO:0000256" key="5">
    <source>
        <dbReference type="ARBA" id="ARBA00022617"/>
    </source>
</evidence>
<feature type="compositionally biased region" description="Polar residues" evidence="14">
    <location>
        <begin position="49"/>
        <end position="62"/>
    </location>
</feature>
<keyword evidence="8 13" id="KW-0408">Iron</keyword>
<evidence type="ECO:0000256" key="13">
    <source>
        <dbReference type="PROSITE-ProRule" id="PRU00433"/>
    </source>
</evidence>
<evidence type="ECO:0000256" key="6">
    <source>
        <dbReference type="ARBA" id="ARBA00022723"/>
    </source>
</evidence>
<comment type="similarity">
    <text evidence="3">Belongs to the cytochrome c family. PetJ subfamily.</text>
</comment>
<keyword evidence="6 13" id="KW-0479">Metal-binding</keyword>
<dbReference type="PANTHER" id="PTHR34688">
    <property type="entry name" value="CYTOCHROME C6, CHLOROPLASTIC"/>
    <property type="match status" value="1"/>
</dbReference>
<evidence type="ECO:0000256" key="2">
    <source>
        <dbReference type="ARBA" id="ARBA00004456"/>
    </source>
</evidence>
<keyword evidence="7" id="KW-0249">Electron transport</keyword>
<reference evidence="16" key="1">
    <citation type="submission" date="2023-10" db="EMBL/GenBank/DDBJ databases">
        <authorList>
            <person name="Chen Y."/>
            <person name="Shah S."/>
            <person name="Dougan E. K."/>
            <person name="Thang M."/>
            <person name="Chan C."/>
        </authorList>
    </citation>
    <scope>NUCLEOTIDE SEQUENCE [LARGE SCALE GENOMIC DNA]</scope>
</reference>
<dbReference type="EMBL" id="CAUYUJ010014518">
    <property type="protein sequence ID" value="CAK0842381.1"/>
    <property type="molecule type" value="Genomic_DNA"/>
</dbReference>
<keyword evidence="4" id="KW-0813">Transport</keyword>
<dbReference type="InterPro" id="IPR009056">
    <property type="entry name" value="Cyt_c-like_dom"/>
</dbReference>
<evidence type="ECO:0000256" key="9">
    <source>
        <dbReference type="ARBA" id="ARBA00023078"/>
    </source>
</evidence>
<dbReference type="SUPFAM" id="SSF46626">
    <property type="entry name" value="Cytochrome c"/>
    <property type="match status" value="1"/>
</dbReference>
<evidence type="ECO:0000313" key="16">
    <source>
        <dbReference type="EMBL" id="CAK0842381.1"/>
    </source>
</evidence>
<dbReference type="InterPro" id="IPR023655">
    <property type="entry name" value="Cyt_C6"/>
</dbReference>
<accession>A0ABN9TB61</accession>
<dbReference type="Gene3D" id="1.10.760.10">
    <property type="entry name" value="Cytochrome c-like domain"/>
    <property type="match status" value="1"/>
</dbReference>
<dbReference type="PRINTS" id="PR00605">
    <property type="entry name" value="CYTCHROMECIC"/>
</dbReference>
<comment type="function">
    <text evidence="1">Functions as an electron carrier between membrane-bound cytochrome b6-f and photosystem I in oxygenic photosynthesis.</text>
</comment>
<evidence type="ECO:0000259" key="15">
    <source>
        <dbReference type="PROSITE" id="PS51007"/>
    </source>
</evidence>
<proteinExistence type="inferred from homology"/>
<dbReference type="InterPro" id="IPR036909">
    <property type="entry name" value="Cyt_c-like_dom_sf"/>
</dbReference>
<organism evidence="16 17">
    <name type="scientific">Prorocentrum cordatum</name>
    <dbReference type="NCBI Taxonomy" id="2364126"/>
    <lineage>
        <taxon>Eukaryota</taxon>
        <taxon>Sar</taxon>
        <taxon>Alveolata</taxon>
        <taxon>Dinophyceae</taxon>
        <taxon>Prorocentrales</taxon>
        <taxon>Prorocentraceae</taxon>
        <taxon>Prorocentrum</taxon>
    </lineage>
</organism>
<dbReference type="Proteomes" id="UP001189429">
    <property type="component" value="Unassembled WGS sequence"/>
</dbReference>
<feature type="region of interest" description="Disordered" evidence="14">
    <location>
        <begin position="37"/>
        <end position="62"/>
    </location>
</feature>
<evidence type="ECO:0000256" key="11">
    <source>
        <dbReference type="ARBA" id="ARBA00031247"/>
    </source>
</evidence>
<protein>
    <recommendedName>
        <fullName evidence="12">Cytochrome c-553</fullName>
    </recommendedName>
    <alternativeName>
        <fullName evidence="11">Cytochrome c553</fullName>
    </alternativeName>
    <alternativeName>
        <fullName evidence="10">Soluble cytochrome f</fullName>
    </alternativeName>
</protein>
<evidence type="ECO:0000256" key="10">
    <source>
        <dbReference type="ARBA" id="ARBA00030448"/>
    </source>
</evidence>
<name>A0ABN9TB61_9DINO</name>
<dbReference type="InterPro" id="IPR008168">
    <property type="entry name" value="Cyt_C_IC"/>
</dbReference>
<comment type="caution">
    <text evidence="16">The sequence shown here is derived from an EMBL/GenBank/DDBJ whole genome shotgun (WGS) entry which is preliminary data.</text>
</comment>